<accession>A0AAV3PRT4</accession>
<proteinExistence type="predicted"/>
<sequence length="351" mass="39891">MNPVIYRRGDRFSRIFSGRENVKLPFVVMILLLILATLLVFTGNDAKKSGAMPELLNQKWNSFDSMVKLIPTVELRNGTNLIWQIPDSPKAVLFLAHGCNGRAANFWDKSVRCPDCVGLPEERLIVLHALARKFAVIAISSSGRCWSFREERLIVKDIIKWWIAKQKFEKLPLVALGASSGGYFVSSLATNLKFSSITLMIAEGLFGQIDIEPTYPPTLFVHMPKDGARKERIDKYLITLKKKGIDVAEIKCMEFPLSSSLFADRIPGLGRSTSAALFNLLKEKGFIDKKGYMKYDGRRTRWREAQENNVTLPSNSLTNHIQEEMNLAFSYHEMTSLQSEQIFDWFESHMS</sequence>
<dbReference type="InterPro" id="IPR029058">
    <property type="entry name" value="AB_hydrolase_fold"/>
</dbReference>
<comment type="caution">
    <text evidence="2">The sequence shown here is derived from an EMBL/GenBank/DDBJ whole genome shotgun (WGS) entry which is preliminary data.</text>
</comment>
<dbReference type="Gene3D" id="3.40.50.1820">
    <property type="entry name" value="alpha/beta hydrolase"/>
    <property type="match status" value="1"/>
</dbReference>
<keyword evidence="3" id="KW-1185">Reference proteome</keyword>
<dbReference type="Proteomes" id="UP001454036">
    <property type="component" value="Unassembled WGS sequence"/>
</dbReference>
<dbReference type="PANTHER" id="PTHR35128:SF1">
    <property type="entry name" value="SECRETION-REGULATING GUANINE NUCLEOTIDE EXCHANGE FACTOR"/>
    <property type="match status" value="1"/>
</dbReference>
<evidence type="ECO:0000313" key="2">
    <source>
        <dbReference type="EMBL" id="GAA0153945.1"/>
    </source>
</evidence>
<dbReference type="PANTHER" id="PTHR35128">
    <property type="entry name" value="SECRETION-REGULATING GUANINE NUCLEOTIDE EXCHANGE FACTOR"/>
    <property type="match status" value="1"/>
</dbReference>
<gene>
    <name evidence="2" type="ORF">LIER_12061</name>
</gene>
<dbReference type="EMBL" id="BAABME010002285">
    <property type="protein sequence ID" value="GAA0153945.1"/>
    <property type="molecule type" value="Genomic_DNA"/>
</dbReference>
<evidence type="ECO:0000256" key="1">
    <source>
        <dbReference type="SAM" id="Phobius"/>
    </source>
</evidence>
<protein>
    <submittedName>
        <fullName evidence="2">Guanyl-nucleotide exchange factor</fullName>
    </submittedName>
</protein>
<reference evidence="2 3" key="1">
    <citation type="submission" date="2024-01" db="EMBL/GenBank/DDBJ databases">
        <title>The complete chloroplast genome sequence of Lithospermum erythrorhizon: insights into the phylogenetic relationship among Boraginaceae species and the maternal lineages of purple gromwells.</title>
        <authorList>
            <person name="Okada T."/>
            <person name="Watanabe K."/>
        </authorList>
    </citation>
    <scope>NUCLEOTIDE SEQUENCE [LARGE SCALE GENOMIC DNA]</scope>
</reference>
<feature type="transmembrane region" description="Helical" evidence="1">
    <location>
        <begin position="21"/>
        <end position="41"/>
    </location>
</feature>
<name>A0AAV3PRT4_LITER</name>
<keyword evidence="1" id="KW-1133">Transmembrane helix</keyword>
<dbReference type="AlphaFoldDB" id="A0AAV3PRT4"/>
<keyword evidence="1" id="KW-0812">Transmembrane</keyword>
<dbReference type="SUPFAM" id="SSF53474">
    <property type="entry name" value="alpha/beta-Hydrolases"/>
    <property type="match status" value="1"/>
</dbReference>
<evidence type="ECO:0000313" key="3">
    <source>
        <dbReference type="Proteomes" id="UP001454036"/>
    </source>
</evidence>
<keyword evidence="1" id="KW-0472">Membrane</keyword>
<organism evidence="2 3">
    <name type="scientific">Lithospermum erythrorhizon</name>
    <name type="common">Purple gromwell</name>
    <name type="synonym">Lithospermum officinale var. erythrorhizon</name>
    <dbReference type="NCBI Taxonomy" id="34254"/>
    <lineage>
        <taxon>Eukaryota</taxon>
        <taxon>Viridiplantae</taxon>
        <taxon>Streptophyta</taxon>
        <taxon>Embryophyta</taxon>
        <taxon>Tracheophyta</taxon>
        <taxon>Spermatophyta</taxon>
        <taxon>Magnoliopsida</taxon>
        <taxon>eudicotyledons</taxon>
        <taxon>Gunneridae</taxon>
        <taxon>Pentapetalae</taxon>
        <taxon>asterids</taxon>
        <taxon>lamiids</taxon>
        <taxon>Boraginales</taxon>
        <taxon>Boraginaceae</taxon>
        <taxon>Boraginoideae</taxon>
        <taxon>Lithospermeae</taxon>
        <taxon>Lithospermum</taxon>
    </lineage>
</organism>